<accession>A0ABD3P4Z6</accession>
<sequence length="923" mass="102673">MLIASIPMGGNTYDLRNQFTDPSIKSSESGGSCATPVIDNRVIEKLLRTHSDNQDEDENETHRPSSMRYQNLRGGLTRRLTNVKDILEEKTHHLKDNISERVTLLGEILTMSPNSDSNLSKAAASASKEDFPEEADQIRPLQKADSDTYVMKDSVMLLPSDFNTGKRPKNRRGTVESESMWSFGSFSGAFRWASNEDEHSRSSESNCEGDDRVDKPSVSRSDRRHVSQWDLLPTNDDDEVNGEGGKHKIDMRRGSWIDPEAIIKSSIVRNRRATLTPFIDEGGNSYHGLKTDDGIYYRPGQRTINRCIAVLFAIAVTVMSSALIGFSVQSSDGKVHQEYVPMKSGDDGTLADAVKVIAGHGQYSQDDLFNMAKSVDDYCNPEELSSAAGRWECQQVCHDHICCFDIEGHNCRNDDNKLCRIFAACEVLFAEDGPIEENQQAGGSSNHVEDANDAHISPEVIIEDGLEWQQIREKYINEYCAESNVKHKNGREQCEKVCANHFCCFDTSDNVENCQDDKSMICDVYAACAIMLVDLSDVFEDKPDDGDDEKTDDVSELDVAAPDLFGPSVDGNNIALPPDMIGDTLLPSLMAEGDLGTLSYPNADGTFTNGNFTTEELLQMKDNVQQRCGDYQTQIGRLHCEKVCKNYLCCFAEDGCQATSAEVCEVYDMCKVLAIPASLLVNDEVVGNAPLQMEVISPEFELDFEGAEGEGEFDSFNGGDTAHGDGNIVLPNPTYMPTYVTYMPTYVVPTYVPTYTPTLFNRITPKPNRITPKPTPKPVTLSPPSTPRVPAPGQTSTVTTVKPPPPPPIRCIPNGDDEVNTEIYSDDWNDDRFNRCERWEDKYDMTIREYWNLYGIGSTIEKTPLPPAGEEVNPPHEDEYESIIEEVNPPSPLEDLDDSIIDNEDEYDSMFDKVDMFLGEGPN</sequence>
<evidence type="ECO:0008006" key="4">
    <source>
        <dbReference type="Google" id="ProtNLM"/>
    </source>
</evidence>
<feature type="region of interest" description="Disordered" evidence="1">
    <location>
        <begin position="48"/>
        <end position="72"/>
    </location>
</feature>
<comment type="caution">
    <text evidence="2">The sequence shown here is derived from an EMBL/GenBank/DDBJ whole genome shotgun (WGS) entry which is preliminary data.</text>
</comment>
<evidence type="ECO:0000313" key="3">
    <source>
        <dbReference type="Proteomes" id="UP001530315"/>
    </source>
</evidence>
<organism evidence="2 3">
    <name type="scientific">Stephanodiscus triporus</name>
    <dbReference type="NCBI Taxonomy" id="2934178"/>
    <lineage>
        <taxon>Eukaryota</taxon>
        <taxon>Sar</taxon>
        <taxon>Stramenopiles</taxon>
        <taxon>Ochrophyta</taxon>
        <taxon>Bacillariophyta</taxon>
        <taxon>Coscinodiscophyceae</taxon>
        <taxon>Thalassiosirophycidae</taxon>
        <taxon>Stephanodiscales</taxon>
        <taxon>Stephanodiscaceae</taxon>
        <taxon>Stephanodiscus</taxon>
    </lineage>
</organism>
<feature type="region of interest" description="Disordered" evidence="1">
    <location>
        <begin position="197"/>
        <end position="226"/>
    </location>
</feature>
<dbReference type="EMBL" id="JALLAZ020000999">
    <property type="protein sequence ID" value="KAL3782827.1"/>
    <property type="molecule type" value="Genomic_DNA"/>
</dbReference>
<evidence type="ECO:0000256" key="1">
    <source>
        <dbReference type="SAM" id="MobiDB-lite"/>
    </source>
</evidence>
<feature type="compositionally biased region" description="Basic and acidic residues" evidence="1">
    <location>
        <begin position="209"/>
        <end position="226"/>
    </location>
</feature>
<proteinExistence type="predicted"/>
<evidence type="ECO:0000313" key="2">
    <source>
        <dbReference type="EMBL" id="KAL3782827.1"/>
    </source>
</evidence>
<reference evidence="2 3" key="1">
    <citation type="submission" date="2024-10" db="EMBL/GenBank/DDBJ databases">
        <title>Updated reference genomes for cyclostephanoid diatoms.</title>
        <authorList>
            <person name="Roberts W.R."/>
            <person name="Alverson A.J."/>
        </authorList>
    </citation>
    <scope>NUCLEOTIDE SEQUENCE [LARGE SCALE GENOMIC DNA]</scope>
    <source>
        <strain evidence="2 3">AJA276-08</strain>
    </source>
</reference>
<dbReference type="Proteomes" id="UP001530315">
    <property type="component" value="Unassembled WGS sequence"/>
</dbReference>
<name>A0ABD3P4Z6_9STRA</name>
<gene>
    <name evidence="2" type="ORF">ACHAW5_000099</name>
</gene>
<feature type="region of interest" description="Disordered" evidence="1">
    <location>
        <begin position="113"/>
        <end position="136"/>
    </location>
</feature>
<feature type="region of interest" description="Disordered" evidence="1">
    <location>
        <begin position="159"/>
        <end position="178"/>
    </location>
</feature>
<dbReference type="AlphaFoldDB" id="A0ABD3P4Z6"/>
<feature type="region of interest" description="Disordered" evidence="1">
    <location>
        <begin position="763"/>
        <end position="817"/>
    </location>
</feature>
<protein>
    <recommendedName>
        <fullName evidence="4">SREBP regulating gene protein</fullName>
    </recommendedName>
</protein>
<keyword evidence="3" id="KW-1185">Reference proteome</keyword>